<evidence type="ECO:0000313" key="2">
    <source>
        <dbReference type="EMBL" id="TBN48569.1"/>
    </source>
</evidence>
<dbReference type="Proteomes" id="UP000292859">
    <property type="component" value="Unassembled WGS sequence"/>
</dbReference>
<proteinExistence type="predicted"/>
<name>A0A238XLL3_9RHOB</name>
<keyword evidence="4" id="KW-1185">Reference proteome</keyword>
<reference evidence="3" key="1">
    <citation type="submission" date="2017-06" db="EMBL/GenBank/DDBJ databases">
        <authorList>
            <person name="Varghese N."/>
            <person name="Submissions S."/>
        </authorList>
    </citation>
    <scope>NUCLEOTIDE SEQUENCE [LARGE SCALE GENOMIC DNA]</scope>
    <source>
        <strain evidence="3">DSM 26170</strain>
    </source>
</reference>
<dbReference type="RefSeq" id="WP_089388768.1">
    <property type="nucleotide sequence ID" value="NZ_FZNM01000010.1"/>
</dbReference>
<reference evidence="1" key="2">
    <citation type="submission" date="2017-06" db="EMBL/GenBank/DDBJ databases">
        <authorList>
            <person name="Kim H.J."/>
            <person name="Triplett B.A."/>
        </authorList>
    </citation>
    <scope>NUCLEOTIDE SEQUENCE [LARGE SCALE GENOMIC DNA]</scope>
    <source>
        <strain evidence="1">DSM 26170</strain>
    </source>
</reference>
<evidence type="ECO:0000313" key="4">
    <source>
        <dbReference type="Proteomes" id="UP000292859"/>
    </source>
</evidence>
<reference evidence="2 4" key="3">
    <citation type="submission" date="2019-02" db="EMBL/GenBank/DDBJ databases">
        <authorList>
            <person name="Zhang G."/>
        </authorList>
    </citation>
    <scope>NUCLEOTIDE SEQUENCE [LARGE SCALE GENOMIC DNA]</scope>
    <source>
        <strain evidence="2 4">CMB17</strain>
    </source>
</reference>
<gene>
    <name evidence="2" type="ORF">EYF88_13820</name>
    <name evidence="1" type="ORF">SAMN06265378_110120</name>
</gene>
<sequence length="173" mass="18664">MAVTIRQTEAIPAEYPAILGHLELPAVWQRIEAYTAWRWTPRQVVWLVEGAGDWQAPLAPAVLQSVEAWDGGLWKACIPDASAWGGYDLPGCGPYRITAIVGDGVPMPPAAVIEAARRLADYLDGMPDIAPGATSYSLNIGQVQESIEVSTSHIGRAMQNSGAADLLRPYRRA</sequence>
<evidence type="ECO:0000313" key="1">
    <source>
        <dbReference type="EMBL" id="SNR59204.1"/>
    </source>
</evidence>
<dbReference type="OrthoDB" id="7605215at2"/>
<dbReference type="EMBL" id="SIRL01000010">
    <property type="protein sequence ID" value="TBN48569.1"/>
    <property type="molecule type" value="Genomic_DNA"/>
</dbReference>
<dbReference type="AlphaFoldDB" id="A0A238XLL3"/>
<dbReference type="Proteomes" id="UP000198409">
    <property type="component" value="Unassembled WGS sequence"/>
</dbReference>
<organism evidence="1 3">
    <name type="scientific">Paracoccus sediminis</name>
    <dbReference type="NCBI Taxonomy" id="1214787"/>
    <lineage>
        <taxon>Bacteria</taxon>
        <taxon>Pseudomonadati</taxon>
        <taxon>Pseudomonadota</taxon>
        <taxon>Alphaproteobacteria</taxon>
        <taxon>Rhodobacterales</taxon>
        <taxon>Paracoccaceae</taxon>
        <taxon>Paracoccus</taxon>
    </lineage>
</organism>
<evidence type="ECO:0000313" key="3">
    <source>
        <dbReference type="Proteomes" id="UP000198409"/>
    </source>
</evidence>
<protein>
    <submittedName>
        <fullName evidence="1">Uncharacterized protein</fullName>
    </submittedName>
</protein>
<accession>A0A238XLL3</accession>
<dbReference type="EMBL" id="FZNM01000010">
    <property type="protein sequence ID" value="SNR59204.1"/>
    <property type="molecule type" value="Genomic_DNA"/>
</dbReference>